<organism evidence="3 4">
    <name type="scientific">Caballeronia concitans</name>
    <dbReference type="NCBI Taxonomy" id="1777133"/>
    <lineage>
        <taxon>Bacteria</taxon>
        <taxon>Pseudomonadati</taxon>
        <taxon>Pseudomonadota</taxon>
        <taxon>Betaproteobacteria</taxon>
        <taxon>Burkholderiales</taxon>
        <taxon>Burkholderiaceae</taxon>
        <taxon>Caballeronia</taxon>
    </lineage>
</organism>
<name>A0A658R539_9BURK</name>
<accession>A0A658R539</accession>
<gene>
    <name evidence="3" type="ORF">AWB72_05462</name>
</gene>
<dbReference type="Proteomes" id="UP000198263">
    <property type="component" value="Unassembled WGS sequence"/>
</dbReference>
<dbReference type="PROSITE" id="PS50994">
    <property type="entry name" value="INTEGRASE"/>
    <property type="match status" value="1"/>
</dbReference>
<protein>
    <submittedName>
        <fullName evidence="3">Integrase catalytic region</fullName>
    </submittedName>
</protein>
<comment type="caution">
    <text evidence="3">The sequence shown here is derived from an EMBL/GenBank/DDBJ whole genome shotgun (WGS) entry which is preliminary data.</text>
</comment>
<dbReference type="GO" id="GO:0015074">
    <property type="term" value="P:DNA integration"/>
    <property type="evidence" value="ECO:0007669"/>
    <property type="project" value="InterPro"/>
</dbReference>
<dbReference type="GO" id="GO:0003676">
    <property type="term" value="F:nucleic acid binding"/>
    <property type="evidence" value="ECO:0007669"/>
    <property type="project" value="InterPro"/>
</dbReference>
<feature type="compositionally biased region" description="Basic residues" evidence="1">
    <location>
        <begin position="338"/>
        <end position="347"/>
    </location>
</feature>
<keyword evidence="4" id="KW-1185">Reference proteome</keyword>
<dbReference type="EMBL" id="FCNV02000022">
    <property type="protein sequence ID" value="SAL51544.1"/>
    <property type="molecule type" value="Genomic_DNA"/>
</dbReference>
<evidence type="ECO:0000313" key="3">
    <source>
        <dbReference type="EMBL" id="SAL51544.1"/>
    </source>
</evidence>
<dbReference type="InterPro" id="IPR001584">
    <property type="entry name" value="Integrase_cat-core"/>
</dbReference>
<evidence type="ECO:0000259" key="2">
    <source>
        <dbReference type="PROSITE" id="PS50994"/>
    </source>
</evidence>
<proteinExistence type="predicted"/>
<dbReference type="InterPro" id="IPR036397">
    <property type="entry name" value="RNaseH_sf"/>
</dbReference>
<feature type="domain" description="Integrase catalytic" evidence="2">
    <location>
        <begin position="129"/>
        <end position="287"/>
    </location>
</feature>
<dbReference type="InterPro" id="IPR012337">
    <property type="entry name" value="RNaseH-like_sf"/>
</dbReference>
<dbReference type="AlphaFoldDB" id="A0A658R539"/>
<dbReference type="Pfam" id="PF00665">
    <property type="entry name" value="rve"/>
    <property type="match status" value="1"/>
</dbReference>
<sequence>MKRWTARLQHDYSGYRCITRPATPVSYAHGVASQDRHFASGYDAIRMLEKKVFVLKVAALLNSPNRKVAETDRATILRLRAEHEGARRIQNELRLREQRELSLATIHKVLCEASVKPLVRSRRPAHLKLYSRPVPGDRVQMDTMKIARGVYQYTAIDDCSRFRVLAVYPRRNARNTLLFLDRVIEEMPLPIQRIQADRGGEFFAESVQRRLMSECIKFRPIPPRSPHLNGKVERPQLTDLNEFWSHRTPTEDAIDRRIEEWQFEYNWRRLHGSLGGKTPVDRIAEVSEITPLAEQVESAYDEEKERIRHREWRVDKILAQHHRRALDVATPVENARSRTPRKASSRK</sequence>
<evidence type="ECO:0000313" key="4">
    <source>
        <dbReference type="Proteomes" id="UP000198263"/>
    </source>
</evidence>
<dbReference type="Gene3D" id="3.30.420.10">
    <property type="entry name" value="Ribonuclease H-like superfamily/Ribonuclease H"/>
    <property type="match status" value="1"/>
</dbReference>
<evidence type="ECO:0000256" key="1">
    <source>
        <dbReference type="SAM" id="MobiDB-lite"/>
    </source>
</evidence>
<feature type="region of interest" description="Disordered" evidence="1">
    <location>
        <begin position="328"/>
        <end position="347"/>
    </location>
</feature>
<reference evidence="3 4" key="1">
    <citation type="submission" date="2016-01" db="EMBL/GenBank/DDBJ databases">
        <authorList>
            <person name="Peeters C."/>
        </authorList>
    </citation>
    <scope>NUCLEOTIDE SEQUENCE [LARGE SCALE GENOMIC DNA]</scope>
    <source>
        <strain evidence="3">LMG 29315</strain>
    </source>
</reference>
<dbReference type="SUPFAM" id="SSF53098">
    <property type="entry name" value="Ribonuclease H-like"/>
    <property type="match status" value="1"/>
</dbReference>